<sequence>MTAFVKLLLATALLTLVFYRATADDGIDQDKVFCGHLDCRKIATYKKEKFCNPCDNRHYCECVETSESLPYLRSCSGSTECQTRDRLGRCQKTLSDDKCKLID</sequence>
<feature type="chain" id="PRO_5012904447" evidence="1">
    <location>
        <begin position="24"/>
        <end position="103"/>
    </location>
</feature>
<dbReference type="EnsemblMetazoa" id="AFAF016250-RA">
    <property type="protein sequence ID" value="AFAF016250-PA"/>
    <property type="gene ID" value="AFAF016250"/>
</dbReference>
<evidence type="ECO:0000256" key="1">
    <source>
        <dbReference type="SAM" id="SignalP"/>
    </source>
</evidence>
<dbReference type="Proteomes" id="UP000075886">
    <property type="component" value="Unassembled WGS sequence"/>
</dbReference>
<dbReference type="EMBL" id="AXCN02001305">
    <property type="status" value="NOT_ANNOTATED_CDS"/>
    <property type="molecule type" value="Genomic_DNA"/>
</dbReference>
<dbReference type="STRING" id="69004.A0A182QT14"/>
<reference evidence="2" key="2">
    <citation type="submission" date="2020-05" db="UniProtKB">
        <authorList>
            <consortium name="EnsemblMetazoa"/>
        </authorList>
    </citation>
    <scope>IDENTIFICATION</scope>
    <source>
        <strain evidence="2">FAR1</strain>
    </source>
</reference>
<name>A0A182QT14_9DIPT</name>
<accession>A0A182QT14</accession>
<protein>
    <submittedName>
        <fullName evidence="2">Uncharacterized protein</fullName>
    </submittedName>
</protein>
<dbReference type="VEuPathDB" id="VectorBase:AFAF016250"/>
<proteinExistence type="predicted"/>
<reference evidence="3" key="1">
    <citation type="submission" date="2014-01" db="EMBL/GenBank/DDBJ databases">
        <title>The Genome Sequence of Anopheles farauti FAR1 (V2).</title>
        <authorList>
            <consortium name="The Broad Institute Genomics Platform"/>
            <person name="Neafsey D.E."/>
            <person name="Besansky N."/>
            <person name="Howell P."/>
            <person name="Walton C."/>
            <person name="Young S.K."/>
            <person name="Zeng Q."/>
            <person name="Gargeya S."/>
            <person name="Fitzgerald M."/>
            <person name="Haas B."/>
            <person name="Abouelleil A."/>
            <person name="Allen A.W."/>
            <person name="Alvarado L."/>
            <person name="Arachchi H.M."/>
            <person name="Berlin A.M."/>
            <person name="Chapman S.B."/>
            <person name="Gainer-Dewar J."/>
            <person name="Goldberg J."/>
            <person name="Griggs A."/>
            <person name="Gujja S."/>
            <person name="Hansen M."/>
            <person name="Howarth C."/>
            <person name="Imamovic A."/>
            <person name="Ireland A."/>
            <person name="Larimer J."/>
            <person name="McCowan C."/>
            <person name="Murphy C."/>
            <person name="Pearson M."/>
            <person name="Poon T.W."/>
            <person name="Priest M."/>
            <person name="Roberts A."/>
            <person name="Saif S."/>
            <person name="Shea T."/>
            <person name="Sisk P."/>
            <person name="Sykes S."/>
            <person name="Wortman J."/>
            <person name="Nusbaum C."/>
            <person name="Birren B."/>
        </authorList>
    </citation>
    <scope>NUCLEOTIDE SEQUENCE [LARGE SCALE GENOMIC DNA]</scope>
    <source>
        <strain evidence="3">FAR1</strain>
    </source>
</reference>
<feature type="signal peptide" evidence="1">
    <location>
        <begin position="1"/>
        <end position="23"/>
    </location>
</feature>
<keyword evidence="3" id="KW-1185">Reference proteome</keyword>
<keyword evidence="1" id="KW-0732">Signal</keyword>
<organism evidence="2 3">
    <name type="scientific">Anopheles farauti</name>
    <dbReference type="NCBI Taxonomy" id="69004"/>
    <lineage>
        <taxon>Eukaryota</taxon>
        <taxon>Metazoa</taxon>
        <taxon>Ecdysozoa</taxon>
        <taxon>Arthropoda</taxon>
        <taxon>Hexapoda</taxon>
        <taxon>Insecta</taxon>
        <taxon>Pterygota</taxon>
        <taxon>Neoptera</taxon>
        <taxon>Endopterygota</taxon>
        <taxon>Diptera</taxon>
        <taxon>Nematocera</taxon>
        <taxon>Culicoidea</taxon>
        <taxon>Culicidae</taxon>
        <taxon>Anophelinae</taxon>
        <taxon>Anopheles</taxon>
    </lineage>
</organism>
<evidence type="ECO:0000313" key="3">
    <source>
        <dbReference type="Proteomes" id="UP000075886"/>
    </source>
</evidence>
<evidence type="ECO:0000313" key="2">
    <source>
        <dbReference type="EnsemblMetazoa" id="AFAF016250-PA"/>
    </source>
</evidence>
<dbReference type="AlphaFoldDB" id="A0A182QT14"/>